<evidence type="ECO:0000256" key="9">
    <source>
        <dbReference type="ARBA" id="ARBA00053882"/>
    </source>
</evidence>
<sequence>MLTETFPSESDENRRPEVECPRCGNGVTVRDYQQNIVVCESCGLILKEDIKDRGPEWTAYSTEGYEEKSRAGPPSTETIHDKGLSTQIDYKNRDGKGNKLSPRRRMQMHRLRRWHRRARVTNATERNLAFALSEMNRMASQLGLKKNLQEIAAKTYQQAVKENLVRGRSIEGLASAILYAACRKAQIPRTLEEIAEVSLVDKREIGKSYRFIARELEIYLPPTDPASYVARFGSELKVSGEVQAEAKGIIRKAQEERLTVGKSPSGTAAAAIYIASLETGERRTQREIAEVADVTEVTVRNRYKELAEKLNEEIKI</sequence>
<dbReference type="PANTHER" id="PTHR11618:SF13">
    <property type="entry name" value="TRANSCRIPTION INITIATION FACTOR IIB"/>
    <property type="match status" value="1"/>
</dbReference>
<accession>A0A656YV37</accession>
<dbReference type="GO" id="GO:0003743">
    <property type="term" value="F:translation initiation factor activity"/>
    <property type="evidence" value="ECO:0007669"/>
    <property type="project" value="UniProtKB-KW"/>
</dbReference>
<gene>
    <name evidence="10 13" type="primary">tfb</name>
    <name evidence="13" type="ORF">AKJ39_04170</name>
</gene>
<dbReference type="GO" id="GO:0070897">
    <property type="term" value="P:transcription preinitiation complex assembly"/>
    <property type="evidence" value="ECO:0007669"/>
    <property type="project" value="InterPro"/>
</dbReference>
<keyword evidence="7 10" id="KW-0805">Transcription regulation</keyword>
<dbReference type="PANTHER" id="PTHR11618">
    <property type="entry name" value="TRANSCRIPTION INITIATION FACTOR IIB-RELATED"/>
    <property type="match status" value="1"/>
</dbReference>
<dbReference type="HAMAP" id="MF_00383">
    <property type="entry name" value="TF2B_arch"/>
    <property type="match status" value="1"/>
</dbReference>
<evidence type="ECO:0000256" key="1">
    <source>
        <dbReference type="ARBA" id="ARBA00010857"/>
    </source>
</evidence>
<reference evidence="13 14" key="1">
    <citation type="journal article" date="2016" name="Sci. Rep.">
        <title>Metabolic traits of an uncultured archaeal lineage -MSBL1- from brine pools of the Red Sea.</title>
        <authorList>
            <person name="Mwirichia R."/>
            <person name="Alam I."/>
            <person name="Rashid M."/>
            <person name="Vinu M."/>
            <person name="Ba-Alawi W."/>
            <person name="Anthony Kamau A."/>
            <person name="Kamanda Ngugi D."/>
            <person name="Goker M."/>
            <person name="Klenk H.P."/>
            <person name="Bajic V."/>
            <person name="Stingl U."/>
        </authorList>
    </citation>
    <scope>NUCLEOTIDE SEQUENCE [LARGE SCALE GENOMIC DNA]</scope>
    <source>
        <strain evidence="13">SCGC-AAA259J03</strain>
    </source>
</reference>
<dbReference type="PROSITE" id="PS00782">
    <property type="entry name" value="TFIIB"/>
    <property type="match status" value="1"/>
</dbReference>
<dbReference type="GO" id="GO:0008270">
    <property type="term" value="F:zinc ion binding"/>
    <property type="evidence" value="ECO:0007669"/>
    <property type="project" value="UniProtKB-UniRule"/>
</dbReference>
<dbReference type="SUPFAM" id="SSF57783">
    <property type="entry name" value="Zinc beta-ribbon"/>
    <property type="match status" value="1"/>
</dbReference>
<evidence type="ECO:0000256" key="8">
    <source>
        <dbReference type="ARBA" id="ARBA00023163"/>
    </source>
</evidence>
<evidence type="ECO:0000256" key="11">
    <source>
        <dbReference type="PROSITE-ProRule" id="PRU00469"/>
    </source>
</evidence>
<feature type="repeat" description="2" evidence="10">
    <location>
        <begin position="227"/>
        <end position="308"/>
    </location>
</feature>
<keyword evidence="14" id="KW-1185">Reference proteome</keyword>
<dbReference type="Pfam" id="PF00382">
    <property type="entry name" value="TFIIB"/>
    <property type="match status" value="2"/>
</dbReference>
<comment type="caution">
    <text evidence="13">The sequence shown here is derived from an EMBL/GenBank/DDBJ whole genome shotgun (WGS) entry which is preliminary data.</text>
</comment>
<dbReference type="EMBL" id="LHXT01000083">
    <property type="protein sequence ID" value="KXA96767.1"/>
    <property type="molecule type" value="Genomic_DNA"/>
</dbReference>
<dbReference type="NCBIfam" id="NF001658">
    <property type="entry name" value="PRK00423.1"/>
    <property type="match status" value="1"/>
</dbReference>
<evidence type="ECO:0000256" key="6">
    <source>
        <dbReference type="ARBA" id="ARBA00022833"/>
    </source>
</evidence>
<dbReference type="Gene3D" id="1.10.472.170">
    <property type="match status" value="1"/>
</dbReference>
<dbReference type="CDD" id="cd20550">
    <property type="entry name" value="CYCLIN_TFIIB_archaea_like_rpt2"/>
    <property type="match status" value="1"/>
</dbReference>
<evidence type="ECO:0000313" key="14">
    <source>
        <dbReference type="Proteomes" id="UP000070257"/>
    </source>
</evidence>
<keyword evidence="4 10" id="KW-0677">Repeat</keyword>
<evidence type="ECO:0000256" key="3">
    <source>
        <dbReference type="ARBA" id="ARBA00022723"/>
    </source>
</evidence>
<evidence type="ECO:0000256" key="5">
    <source>
        <dbReference type="ARBA" id="ARBA00022771"/>
    </source>
</evidence>
<comment type="function">
    <text evidence="9 10">Stabilizes TBP binding to an archaeal box-A promoter. Also responsible for recruiting RNA polymerase II to the pre-initiation complex (DNA-TBP-TFIIB).</text>
</comment>
<name>A0A656YV37_9EURY</name>
<keyword evidence="3 10" id="KW-0479">Metal-binding</keyword>
<evidence type="ECO:0000256" key="7">
    <source>
        <dbReference type="ARBA" id="ARBA00023015"/>
    </source>
</evidence>
<dbReference type="Gene3D" id="1.10.472.10">
    <property type="entry name" value="Cyclin-like"/>
    <property type="match status" value="1"/>
</dbReference>
<evidence type="ECO:0000256" key="10">
    <source>
        <dbReference type="HAMAP-Rule" id="MF_00383"/>
    </source>
</evidence>
<dbReference type="PROSITE" id="PS51134">
    <property type="entry name" value="ZF_TFIIB"/>
    <property type="match status" value="1"/>
</dbReference>
<dbReference type="SUPFAM" id="SSF47954">
    <property type="entry name" value="Cyclin-like"/>
    <property type="match status" value="2"/>
</dbReference>
<feature type="domain" description="TFIIB-type" evidence="12">
    <location>
        <begin position="16"/>
        <end position="47"/>
    </location>
</feature>
<evidence type="ECO:0000313" key="13">
    <source>
        <dbReference type="EMBL" id="KXA96767.1"/>
    </source>
</evidence>
<dbReference type="InterPro" id="IPR023484">
    <property type="entry name" value="TFIIB_arc"/>
</dbReference>
<keyword evidence="6 10" id="KW-0862">Zinc</keyword>
<protein>
    <recommendedName>
        <fullName evidence="2 10">Transcription initiation factor IIB</fullName>
        <shortName evidence="10">TFIIB</shortName>
    </recommendedName>
</protein>
<evidence type="ECO:0000256" key="2">
    <source>
        <dbReference type="ARBA" id="ARBA00013932"/>
    </source>
</evidence>
<dbReference type="GO" id="GO:0097550">
    <property type="term" value="C:transcription preinitiation complex"/>
    <property type="evidence" value="ECO:0007669"/>
    <property type="project" value="TreeGrafter"/>
</dbReference>
<proteinExistence type="inferred from homology"/>
<feature type="binding site" evidence="10">
    <location>
        <position position="23"/>
    </location>
    <ligand>
        <name>Zn(2+)</name>
        <dbReference type="ChEBI" id="CHEBI:29105"/>
    </ligand>
</feature>
<dbReference type="FunFam" id="1.10.472.10:FF:000023">
    <property type="entry name" value="Transcription initiation factor IIB"/>
    <property type="match status" value="1"/>
</dbReference>
<dbReference type="AlphaFoldDB" id="A0A656YV37"/>
<dbReference type="PRINTS" id="PR00685">
    <property type="entry name" value="TIFACTORIIB"/>
</dbReference>
<dbReference type="Pfam" id="PF08271">
    <property type="entry name" value="Zn_Ribbon_TF"/>
    <property type="match status" value="1"/>
</dbReference>
<dbReference type="InterPro" id="IPR013137">
    <property type="entry name" value="Znf_TFIIB"/>
</dbReference>
<dbReference type="InterPro" id="IPR013763">
    <property type="entry name" value="Cyclin-like_dom"/>
</dbReference>
<organism evidence="13 14">
    <name type="scientific">candidate division MSBL1 archaeon SCGC-AAA259J03</name>
    <dbReference type="NCBI Taxonomy" id="1698269"/>
    <lineage>
        <taxon>Archaea</taxon>
        <taxon>Methanobacteriati</taxon>
        <taxon>Methanobacteriota</taxon>
        <taxon>candidate division MSBL1</taxon>
    </lineage>
</organism>
<feature type="repeat" description="1" evidence="10">
    <location>
        <begin position="133"/>
        <end position="216"/>
    </location>
</feature>
<dbReference type="Proteomes" id="UP000070257">
    <property type="component" value="Unassembled WGS sequence"/>
</dbReference>
<dbReference type="SMART" id="SM00385">
    <property type="entry name" value="CYCLIN"/>
    <property type="match status" value="2"/>
</dbReference>
<dbReference type="CDD" id="cd20549">
    <property type="entry name" value="CYCLIN_TFIIB_archaea_like_rpt1"/>
    <property type="match status" value="1"/>
</dbReference>
<dbReference type="InterPro" id="IPR023486">
    <property type="entry name" value="TFIIB_CS"/>
</dbReference>
<keyword evidence="13" id="KW-0396">Initiation factor</keyword>
<dbReference type="FunFam" id="1.10.472.170:FF:000001">
    <property type="entry name" value="Transcription initiation factor IIB"/>
    <property type="match status" value="1"/>
</dbReference>
<dbReference type="InterPro" id="IPR013150">
    <property type="entry name" value="TFIIB_cyclin"/>
</dbReference>
<feature type="binding site" evidence="10">
    <location>
        <position position="39"/>
    </location>
    <ligand>
        <name>Zn(2+)</name>
        <dbReference type="ChEBI" id="CHEBI:29105"/>
    </ligand>
</feature>
<dbReference type="GO" id="GO:0017025">
    <property type="term" value="F:TBP-class protein binding"/>
    <property type="evidence" value="ECO:0007669"/>
    <property type="project" value="InterPro"/>
</dbReference>
<dbReference type="InterPro" id="IPR036915">
    <property type="entry name" value="Cyclin-like_sf"/>
</dbReference>
<evidence type="ECO:0000259" key="12">
    <source>
        <dbReference type="PROSITE" id="PS51134"/>
    </source>
</evidence>
<keyword evidence="5 11" id="KW-0863">Zinc-finger</keyword>
<feature type="binding site" evidence="10">
    <location>
        <position position="42"/>
    </location>
    <ligand>
        <name>Zn(2+)</name>
        <dbReference type="ChEBI" id="CHEBI:29105"/>
    </ligand>
</feature>
<keyword evidence="13" id="KW-0648">Protein biosynthesis</keyword>
<comment type="similarity">
    <text evidence="1 10">Belongs to the TFIIB family.</text>
</comment>
<feature type="binding site" evidence="10">
    <location>
        <position position="20"/>
    </location>
    <ligand>
        <name>Zn(2+)</name>
        <dbReference type="ChEBI" id="CHEBI:29105"/>
    </ligand>
</feature>
<keyword evidence="8 10" id="KW-0804">Transcription</keyword>
<evidence type="ECO:0000256" key="4">
    <source>
        <dbReference type="ARBA" id="ARBA00022737"/>
    </source>
</evidence>
<dbReference type="GO" id="GO:0003700">
    <property type="term" value="F:DNA-binding transcription factor activity"/>
    <property type="evidence" value="ECO:0007669"/>
    <property type="project" value="UniProtKB-UniRule"/>
</dbReference>
<dbReference type="InterPro" id="IPR000812">
    <property type="entry name" value="TFIIB"/>
</dbReference>